<accession>A0A101JFA1</accession>
<protein>
    <recommendedName>
        <fullName evidence="3">Phosphoribosyltransferase domain-containing protein</fullName>
    </recommendedName>
</protein>
<dbReference type="InterPro" id="IPR029057">
    <property type="entry name" value="PRTase-like"/>
</dbReference>
<dbReference type="RefSeq" id="WP_067702824.1">
    <property type="nucleotide sequence ID" value="NZ_LLZH01000310.1"/>
</dbReference>
<dbReference type="Gene3D" id="3.40.50.2020">
    <property type="match status" value="1"/>
</dbReference>
<organism evidence="1 2">
    <name type="scientific">Actinoplanes awajinensis subsp. mycoplanecinus</name>
    <dbReference type="NCBI Taxonomy" id="135947"/>
    <lineage>
        <taxon>Bacteria</taxon>
        <taxon>Bacillati</taxon>
        <taxon>Actinomycetota</taxon>
        <taxon>Actinomycetes</taxon>
        <taxon>Micromonosporales</taxon>
        <taxon>Micromonosporaceae</taxon>
        <taxon>Actinoplanes</taxon>
    </lineage>
</organism>
<reference evidence="1 2" key="1">
    <citation type="submission" date="2015-10" db="EMBL/GenBank/DDBJ databases">
        <authorList>
            <person name="Gilbert D.G."/>
        </authorList>
    </citation>
    <scope>NUCLEOTIDE SEQUENCE [LARGE SCALE GENOMIC DNA]</scope>
    <source>
        <strain evidence="1 2">NRRL B-16712</strain>
    </source>
</reference>
<dbReference type="Proteomes" id="UP000053244">
    <property type="component" value="Unassembled WGS sequence"/>
</dbReference>
<evidence type="ECO:0008006" key="3">
    <source>
        <dbReference type="Google" id="ProtNLM"/>
    </source>
</evidence>
<comment type="caution">
    <text evidence="1">The sequence shown here is derived from an EMBL/GenBank/DDBJ whole genome shotgun (WGS) entry which is preliminary data.</text>
</comment>
<keyword evidence="2" id="KW-1185">Reference proteome</keyword>
<dbReference type="SUPFAM" id="SSF53271">
    <property type="entry name" value="PRTase-like"/>
    <property type="match status" value="1"/>
</dbReference>
<dbReference type="EMBL" id="LLZH01000310">
    <property type="protein sequence ID" value="KUL25798.1"/>
    <property type="molecule type" value="Genomic_DNA"/>
</dbReference>
<dbReference type="OrthoDB" id="3454234at2"/>
<proteinExistence type="predicted"/>
<sequence length="347" mass="37417">MELLASRNSSTCYRHHTAGPVDVLVSSTPATRRLLTSPHLVGDQYSQALRTGVRDALSMAVAEIPDLRTALTRTRSEVLNILRGGLTFGVASAVEAVSGTPPMVGFIGTDRQAGALRIDYERWEDADGGALVLGDIVATGSTVDLALRTVLDRSARTGRRIPHIVVVTIAAAPGVAAIERLVNSYAATLPAPPRATVIALESIFRLPENGAAAEFPQAPFDFLRGTTATTPEFEWERLTTMGSLLEKCVVYDGGLRAFAPTGHLDFRAAWWTAFRPDTDLETLARVTAGLHHFALPFAEWRSVAAPATAGPGSDHERIYEAGRHSWESLRGGTVGRYLDDHEVLKQQ</sequence>
<dbReference type="AlphaFoldDB" id="A0A101JFA1"/>
<name>A0A101JFA1_9ACTN</name>
<evidence type="ECO:0000313" key="1">
    <source>
        <dbReference type="EMBL" id="KUL25798.1"/>
    </source>
</evidence>
<gene>
    <name evidence="1" type="ORF">ADL15_39470</name>
</gene>
<evidence type="ECO:0000313" key="2">
    <source>
        <dbReference type="Proteomes" id="UP000053244"/>
    </source>
</evidence>